<dbReference type="GO" id="GO:0000422">
    <property type="term" value="P:autophagy of mitochondrion"/>
    <property type="evidence" value="ECO:0007669"/>
    <property type="project" value="TreeGrafter"/>
</dbReference>
<evidence type="ECO:0000256" key="9">
    <source>
        <dbReference type="ARBA" id="ARBA00023136"/>
    </source>
</evidence>
<evidence type="ECO:0000256" key="10">
    <source>
        <dbReference type="RuleBase" id="RU364027"/>
    </source>
</evidence>
<dbReference type="GO" id="GO:0034727">
    <property type="term" value="P:piecemeal microautophagy of the nucleus"/>
    <property type="evidence" value="ECO:0007669"/>
    <property type="project" value="TreeGrafter"/>
</dbReference>
<reference evidence="12 13" key="1">
    <citation type="journal article" date="2015" name="Nat. Commun.">
        <title>Lucilia cuprina genome unlocks parasitic fly biology to underpin future interventions.</title>
        <authorList>
            <person name="Anstead C.A."/>
            <person name="Korhonen P.K."/>
            <person name="Young N.D."/>
            <person name="Hall R.S."/>
            <person name="Jex A.R."/>
            <person name="Murali S.C."/>
            <person name="Hughes D.S."/>
            <person name="Lee S.F."/>
            <person name="Perry T."/>
            <person name="Stroehlein A.J."/>
            <person name="Ansell B.R."/>
            <person name="Breugelmans B."/>
            <person name="Hofmann A."/>
            <person name="Qu J."/>
            <person name="Dugan S."/>
            <person name="Lee S.L."/>
            <person name="Chao H."/>
            <person name="Dinh H."/>
            <person name="Han Y."/>
            <person name="Doddapaneni H.V."/>
            <person name="Worley K.C."/>
            <person name="Muzny D.M."/>
            <person name="Ioannidis P."/>
            <person name="Waterhouse R.M."/>
            <person name="Zdobnov E.M."/>
            <person name="James P.J."/>
            <person name="Bagnall N.H."/>
            <person name="Kotze A.C."/>
            <person name="Gibbs R.A."/>
            <person name="Richards S."/>
            <person name="Batterham P."/>
            <person name="Gasser R.B."/>
        </authorList>
    </citation>
    <scope>NUCLEOTIDE SEQUENCE [LARGE SCALE GENOMIC DNA]</scope>
    <source>
        <strain evidence="12 13">LS</strain>
        <tissue evidence="12">Full body</tissue>
    </source>
</reference>
<gene>
    <name evidence="12" type="ORF">FF38_02719</name>
</gene>
<dbReference type="Proteomes" id="UP000037069">
    <property type="component" value="Unassembled WGS sequence"/>
</dbReference>
<organism evidence="12 13">
    <name type="scientific">Lucilia cuprina</name>
    <name type="common">Green bottle fly</name>
    <name type="synonym">Australian sheep blowfly</name>
    <dbReference type="NCBI Taxonomy" id="7375"/>
    <lineage>
        <taxon>Eukaryota</taxon>
        <taxon>Metazoa</taxon>
        <taxon>Ecdysozoa</taxon>
        <taxon>Arthropoda</taxon>
        <taxon>Hexapoda</taxon>
        <taxon>Insecta</taxon>
        <taxon>Pterygota</taxon>
        <taxon>Neoptera</taxon>
        <taxon>Endopterygota</taxon>
        <taxon>Diptera</taxon>
        <taxon>Brachycera</taxon>
        <taxon>Muscomorpha</taxon>
        <taxon>Oestroidea</taxon>
        <taxon>Calliphoridae</taxon>
        <taxon>Luciliinae</taxon>
        <taxon>Lucilia</taxon>
    </lineage>
</organism>
<dbReference type="GO" id="GO:0006869">
    <property type="term" value="P:lipid transport"/>
    <property type="evidence" value="ECO:0007669"/>
    <property type="project" value="UniProtKB-KW"/>
</dbReference>
<dbReference type="OrthoDB" id="2020634at2759"/>
<feature type="transmembrane region" description="Helical" evidence="10">
    <location>
        <begin position="429"/>
        <end position="448"/>
    </location>
</feature>
<comment type="similarity">
    <text evidence="2 10">Belongs to the ATG9 family.</text>
</comment>
<keyword evidence="4 10" id="KW-0813">Transport</keyword>
<feature type="region of interest" description="Disordered" evidence="11">
    <location>
        <begin position="25"/>
        <end position="53"/>
    </location>
</feature>
<evidence type="ECO:0000256" key="7">
    <source>
        <dbReference type="ARBA" id="ARBA00023006"/>
    </source>
</evidence>
<dbReference type="GO" id="GO:0061709">
    <property type="term" value="P:reticulophagy"/>
    <property type="evidence" value="ECO:0007669"/>
    <property type="project" value="TreeGrafter"/>
</dbReference>
<feature type="transmembrane region" description="Helical" evidence="10">
    <location>
        <begin position="312"/>
        <end position="333"/>
    </location>
</feature>
<feature type="transmembrane region" description="Helical" evidence="10">
    <location>
        <begin position="151"/>
        <end position="168"/>
    </location>
</feature>
<keyword evidence="9 10" id="KW-0472">Membrane</keyword>
<dbReference type="GO" id="GO:0034497">
    <property type="term" value="P:protein localization to phagophore assembly site"/>
    <property type="evidence" value="ECO:0007669"/>
    <property type="project" value="TreeGrafter"/>
</dbReference>
<keyword evidence="5 10" id="KW-0812">Transmembrane</keyword>
<sequence length="821" mass="94071">MASGSKNINYKTLSDEENKFVIPEHHLQQQQEEQQQNDNEATNNDEDTPRNSGVLLHTVPEINRSRWNHIEDLDSFFTRMYHYHQKHGFVIIVLDEIFQLIQFAFVIWLITFTVHCINHDKLFGNDLTPGNHTKTSISDVIIPMDKCVDNFGGLTVLVLFIASIYLLIRSVKVLYHLSQYWDIKKFYNTALHIDDGNLDNITWHEIKKKVREVQAEQHMCIDKDHLTDLDIYHRILRFKNYLVALMNKNLLPVRFNVPLCGEMVVLSKGLLFNIDLILFRSPGSPFQNNWQLRDDYSIRGNQVELAKRLSNLIFWIAIANFLLAPLIFVWQLILFSFTYADILKKEPGAFGMRTWSNYGRLYLRHFNELDHELDARLNRAYEYANRYLNSFSSPLMAVLAKNILFISGGILLLLLALGIYDEYVFQVEHMLTIITVLSVIGLICRSMIPDENMIWCPEQLMTAILAHVHYLPSNWKNQAHTSLVQKEFGYFFQFKAAYYLNEIISPLITPFQLLFVFRPKALEIVKFFRSFTVSVRGVGNVCSFAQMDVRKHGNPEWQMDLSTTSLHQSENMAAATTNGKTELSLLHFTLTNPEWQMPPEALDFVKAVRQTALTDLSKAAAVGGVAATTKQKRDFANLNPLTESLLSFGNIQDEYSSVAKSLLFRHNAHTTPKNTEGKPSMAGQQCQCYFEQMLQQSLGAEHSHLRDNLPAPSKKMKRLRVSKLEGSIDGPSQQQSLIYSLYGPDSLWENKPNDLTVADMCLSALYMHEMHHKVKKSSSGEEHCTEVVEEGNTRPRNVVFTDTIVTSSSAVETTPLLGLQS</sequence>
<keyword evidence="7 10" id="KW-0072">Autophagy</keyword>
<keyword evidence="13" id="KW-1185">Reference proteome</keyword>
<feature type="transmembrane region" description="Helical" evidence="10">
    <location>
        <begin position="89"/>
        <end position="110"/>
    </location>
</feature>
<dbReference type="PANTHER" id="PTHR13038:SF10">
    <property type="entry name" value="AUTOPHAGY-RELATED PROTEIN 9"/>
    <property type="match status" value="1"/>
</dbReference>
<evidence type="ECO:0000256" key="6">
    <source>
        <dbReference type="ARBA" id="ARBA00022989"/>
    </source>
</evidence>
<comment type="caution">
    <text evidence="12">The sequence shown here is derived from an EMBL/GenBank/DDBJ whole genome shotgun (WGS) entry which is preliminary data.</text>
</comment>
<protein>
    <recommendedName>
        <fullName evidence="3 10">Autophagy-related protein 9</fullName>
    </recommendedName>
</protein>
<evidence type="ECO:0000256" key="8">
    <source>
        <dbReference type="ARBA" id="ARBA00023055"/>
    </source>
</evidence>
<evidence type="ECO:0000256" key="2">
    <source>
        <dbReference type="ARBA" id="ARBA00006185"/>
    </source>
</evidence>
<evidence type="ECO:0000256" key="4">
    <source>
        <dbReference type="ARBA" id="ARBA00022448"/>
    </source>
</evidence>
<evidence type="ECO:0000256" key="1">
    <source>
        <dbReference type="ARBA" id="ARBA00004511"/>
    </source>
</evidence>
<evidence type="ECO:0000256" key="3">
    <source>
        <dbReference type="ARBA" id="ARBA00018074"/>
    </source>
</evidence>
<dbReference type="PANTHER" id="PTHR13038">
    <property type="entry name" value="APG9 AUTOPHAGY 9"/>
    <property type="match status" value="1"/>
</dbReference>
<keyword evidence="8 10" id="KW-0445">Lipid transport</keyword>
<dbReference type="Pfam" id="PF04109">
    <property type="entry name" value="ATG9"/>
    <property type="match status" value="1"/>
</dbReference>
<feature type="transmembrane region" description="Helical" evidence="10">
    <location>
        <begin position="395"/>
        <end position="417"/>
    </location>
</feature>
<evidence type="ECO:0000256" key="5">
    <source>
        <dbReference type="ARBA" id="ARBA00022692"/>
    </source>
</evidence>
<name>A0A0L0CKF7_LUCCU</name>
<dbReference type="GO" id="GO:0034045">
    <property type="term" value="C:phagophore assembly site membrane"/>
    <property type="evidence" value="ECO:0007669"/>
    <property type="project" value="UniProtKB-SubCell"/>
</dbReference>
<accession>A0A0L0CKF7</accession>
<dbReference type="OMA" id="IPTGECV"/>
<dbReference type="GO" id="GO:0005776">
    <property type="term" value="C:autophagosome"/>
    <property type="evidence" value="ECO:0007669"/>
    <property type="project" value="TreeGrafter"/>
</dbReference>
<evidence type="ECO:0000313" key="12">
    <source>
        <dbReference type="EMBL" id="KNC32707.1"/>
    </source>
</evidence>
<keyword evidence="6 10" id="KW-1133">Transmembrane helix</keyword>
<feature type="compositionally biased region" description="Low complexity" evidence="11">
    <location>
        <begin position="28"/>
        <end position="42"/>
    </location>
</feature>
<evidence type="ECO:0000256" key="11">
    <source>
        <dbReference type="SAM" id="MobiDB-lite"/>
    </source>
</evidence>
<dbReference type="AlphaFoldDB" id="A0A0L0CKF7"/>
<evidence type="ECO:0000313" key="13">
    <source>
        <dbReference type="Proteomes" id="UP000037069"/>
    </source>
</evidence>
<dbReference type="EMBL" id="JRES01000290">
    <property type="protein sequence ID" value="KNC32707.1"/>
    <property type="molecule type" value="Genomic_DNA"/>
</dbReference>
<dbReference type="InterPro" id="IPR007241">
    <property type="entry name" value="Autophagy-rel_prot_9"/>
</dbReference>
<proteinExistence type="inferred from homology"/>
<dbReference type="STRING" id="7375.A0A0L0CKF7"/>
<comment type="function">
    <text evidence="10">Phospholipid scramblase involved in autophagy. Cycles between the preautophagosomal structure/phagophore assembly site (PAS) and the cytoplasmic vesicle pool and supplies membrane for the growing autophagosome. Lipid scramblase activity plays a key role in preautophagosomal structure/phagophore assembly by distributing the phospholipids that arrive through ATG2 from the cytoplasmic to the luminal leaflet of the bilayer, thereby driving autophagosomal membrane expansion.</text>
</comment>
<comment type="subcellular location">
    <subcellularLocation>
        <location evidence="1 10">Preautophagosomal structure membrane</location>
        <topology evidence="1 10">Multi-pass membrane protein</topology>
    </subcellularLocation>
</comment>